<sequence>MSKGRRSAFCKEEVLDKLRVGRDGAMMVCAGAQPFKDRYNKANAILRSIDDLTEDLTGDREYFWVKPHG</sequence>
<keyword evidence="2" id="KW-1185">Reference proteome</keyword>
<dbReference type="RefSeq" id="WP_267989772.1">
    <property type="nucleotide sequence ID" value="NZ_JAPJZI010000001.1"/>
</dbReference>
<proteinExistence type="predicted"/>
<gene>
    <name evidence="1" type="ORF">OQ273_07115</name>
</gene>
<protein>
    <submittedName>
        <fullName evidence="1">Uncharacterized protein</fullName>
    </submittedName>
</protein>
<dbReference type="AlphaFoldDB" id="A0A9X3UKG9"/>
<organism evidence="1 2">
    <name type="scientific">Hoeflea prorocentri</name>
    <dbReference type="NCBI Taxonomy" id="1922333"/>
    <lineage>
        <taxon>Bacteria</taxon>
        <taxon>Pseudomonadati</taxon>
        <taxon>Pseudomonadota</taxon>
        <taxon>Alphaproteobacteria</taxon>
        <taxon>Hyphomicrobiales</taxon>
        <taxon>Rhizobiaceae</taxon>
        <taxon>Hoeflea</taxon>
    </lineage>
</organism>
<dbReference type="Proteomes" id="UP001151234">
    <property type="component" value="Unassembled WGS sequence"/>
</dbReference>
<comment type="caution">
    <text evidence="1">The sequence shown here is derived from an EMBL/GenBank/DDBJ whole genome shotgun (WGS) entry which is preliminary data.</text>
</comment>
<dbReference type="EMBL" id="JAPJZI010000001">
    <property type="protein sequence ID" value="MDA5398341.1"/>
    <property type="molecule type" value="Genomic_DNA"/>
</dbReference>
<accession>A0A9X3UKG9</accession>
<reference evidence="1" key="1">
    <citation type="submission" date="2022-11" db="EMBL/GenBank/DDBJ databases">
        <title>Draft genome sequence of Hoeflea poritis E7-10 and Hoeflea prorocentri PM5-8, separated from scleractinian coral Porites lutea and marine dinoflagellate.</title>
        <authorList>
            <person name="Zhang G."/>
            <person name="Wei Q."/>
            <person name="Cai L."/>
        </authorList>
    </citation>
    <scope>NUCLEOTIDE SEQUENCE</scope>
    <source>
        <strain evidence="1">PM5-8</strain>
    </source>
</reference>
<evidence type="ECO:0000313" key="1">
    <source>
        <dbReference type="EMBL" id="MDA5398341.1"/>
    </source>
</evidence>
<name>A0A9X3UKG9_9HYPH</name>
<evidence type="ECO:0000313" key="2">
    <source>
        <dbReference type="Proteomes" id="UP001151234"/>
    </source>
</evidence>